<proteinExistence type="predicted"/>
<dbReference type="Proteomes" id="UP000631553">
    <property type="component" value="Unassembled WGS sequence"/>
</dbReference>
<evidence type="ECO:0000313" key="2">
    <source>
        <dbReference type="Proteomes" id="UP000631553"/>
    </source>
</evidence>
<accession>A0ABX2RX17</accession>
<organism evidence="1 2">
    <name type="scientific">Micromonospora purpureochromogenes</name>
    <dbReference type="NCBI Taxonomy" id="47872"/>
    <lineage>
        <taxon>Bacteria</taxon>
        <taxon>Bacillati</taxon>
        <taxon>Actinomycetota</taxon>
        <taxon>Actinomycetes</taxon>
        <taxon>Micromonosporales</taxon>
        <taxon>Micromonosporaceae</taxon>
        <taxon>Micromonospora</taxon>
    </lineage>
</organism>
<reference evidence="1 2" key="1">
    <citation type="submission" date="2020-07" db="EMBL/GenBank/DDBJ databases">
        <title>Sequencing the genomes of 1000 actinobacteria strains.</title>
        <authorList>
            <person name="Klenk H.-P."/>
        </authorList>
    </citation>
    <scope>NUCLEOTIDE SEQUENCE [LARGE SCALE GENOMIC DNA]</scope>
    <source>
        <strain evidence="1 2">DSM 43814</strain>
    </source>
</reference>
<dbReference type="RefSeq" id="WP_179805305.1">
    <property type="nucleotide sequence ID" value="NZ_JACCCQ010000001.1"/>
</dbReference>
<comment type="caution">
    <text evidence="1">The sequence shown here is derived from an EMBL/GenBank/DDBJ whole genome shotgun (WGS) entry which is preliminary data.</text>
</comment>
<name>A0ABX2RX17_9ACTN</name>
<evidence type="ECO:0000313" key="1">
    <source>
        <dbReference type="EMBL" id="NYF59651.1"/>
    </source>
</evidence>
<gene>
    <name evidence="1" type="ORF">HDA35_005482</name>
</gene>
<dbReference type="EMBL" id="JACCCQ010000001">
    <property type="protein sequence ID" value="NYF59651.1"/>
    <property type="molecule type" value="Genomic_DNA"/>
</dbReference>
<protein>
    <submittedName>
        <fullName evidence="1">Uncharacterized protein</fullName>
    </submittedName>
</protein>
<sequence length="131" mass="13630">MDDIVTTMRSWQAGHSVQALTEASPYLTTVDQQTAVDILWGLLSGNSDPHVGAILTAAAAHPVLRAQRPWISHATLHLLYPGDPAGSTRRGLAFLPVDEASFTVLVYGGPTGPVQDAETAAATAAAAASAW</sequence>
<keyword evidence="2" id="KW-1185">Reference proteome</keyword>